<evidence type="ECO:0000313" key="4">
    <source>
        <dbReference type="Proteomes" id="UP001203284"/>
    </source>
</evidence>
<reference evidence="3 4" key="1">
    <citation type="submission" date="2022-04" db="EMBL/GenBank/DDBJ databases">
        <authorList>
            <person name="Grouzdev D.S."/>
            <person name="Pantiukh K.S."/>
            <person name="Krutkina M.S."/>
        </authorList>
    </citation>
    <scope>NUCLEOTIDE SEQUENCE [LARGE SCALE GENOMIC DNA]</scope>
    <source>
        <strain evidence="3 4">6x-1</strain>
    </source>
</reference>
<dbReference type="InterPro" id="IPR018490">
    <property type="entry name" value="cNMP-bd_dom_sf"/>
</dbReference>
<dbReference type="PANTHER" id="PTHR24567:SF68">
    <property type="entry name" value="DNA-BINDING TRANSCRIPTIONAL DUAL REGULATOR CRP"/>
    <property type="match status" value="1"/>
</dbReference>
<dbReference type="RefSeq" id="WP_247029299.1">
    <property type="nucleotide sequence ID" value="NZ_JALKCH010000006.1"/>
</dbReference>
<dbReference type="EMBL" id="JALKCH010000006">
    <property type="protein sequence ID" value="MCK0197512.1"/>
    <property type="molecule type" value="Genomic_DNA"/>
</dbReference>
<evidence type="ECO:0000256" key="1">
    <source>
        <dbReference type="SAM" id="MobiDB-lite"/>
    </source>
</evidence>
<proteinExistence type="predicted"/>
<dbReference type="PROSITE" id="PS50042">
    <property type="entry name" value="CNMP_BINDING_3"/>
    <property type="match status" value="1"/>
</dbReference>
<dbReference type="PANTHER" id="PTHR24567">
    <property type="entry name" value="CRP FAMILY TRANSCRIPTIONAL REGULATORY PROTEIN"/>
    <property type="match status" value="1"/>
</dbReference>
<feature type="compositionally biased region" description="Pro residues" evidence="1">
    <location>
        <begin position="185"/>
        <end position="194"/>
    </location>
</feature>
<keyword evidence="4" id="KW-1185">Reference proteome</keyword>
<name>A0ABT0DC24_9HYPH</name>
<dbReference type="InterPro" id="IPR050397">
    <property type="entry name" value="Env_Response_Regulators"/>
</dbReference>
<gene>
    <name evidence="3" type="ORF">MWN34_11355</name>
</gene>
<evidence type="ECO:0000259" key="2">
    <source>
        <dbReference type="PROSITE" id="PS50042"/>
    </source>
</evidence>
<dbReference type="CDD" id="cd00038">
    <property type="entry name" value="CAP_ED"/>
    <property type="match status" value="1"/>
</dbReference>
<dbReference type="SMART" id="SM00100">
    <property type="entry name" value="cNMP"/>
    <property type="match status" value="1"/>
</dbReference>
<evidence type="ECO:0000313" key="3">
    <source>
        <dbReference type="EMBL" id="MCK0197512.1"/>
    </source>
</evidence>
<dbReference type="SUPFAM" id="SSF51206">
    <property type="entry name" value="cAMP-binding domain-like"/>
    <property type="match status" value="1"/>
</dbReference>
<protein>
    <submittedName>
        <fullName evidence="3">Cyclic nucleotide-binding domain-containing protein</fullName>
    </submittedName>
</protein>
<sequence>MSIEDDIQLLDRIKTLNLLGREALRIIAIGAEARVVRGGDILFREGQDADSAYVVVSGSFQLTREDALSGMVRREPVSVGPGTLLGEMALITATRRPATAIATEMSNVLRIPRSIFMRTVESFPDVAVRIARELSSRLGETMTGLDSVRRQLEAIEGPPVDLATIDVDALLKPPAPRPKVSAGPTPSPGAPSAPPGAANGAASEGIAPERGAPGAAGPAKGKDAAATRPSTTSSRAGKPAPDAGSA</sequence>
<comment type="caution">
    <text evidence="3">The sequence shown here is derived from an EMBL/GenBank/DDBJ whole genome shotgun (WGS) entry which is preliminary data.</text>
</comment>
<dbReference type="Pfam" id="PF00027">
    <property type="entry name" value="cNMP_binding"/>
    <property type="match status" value="1"/>
</dbReference>
<dbReference type="InterPro" id="IPR014710">
    <property type="entry name" value="RmlC-like_jellyroll"/>
</dbReference>
<feature type="domain" description="Cyclic nucleotide-binding" evidence="2">
    <location>
        <begin position="15"/>
        <end position="137"/>
    </location>
</feature>
<dbReference type="Proteomes" id="UP001203284">
    <property type="component" value="Unassembled WGS sequence"/>
</dbReference>
<feature type="region of interest" description="Disordered" evidence="1">
    <location>
        <begin position="173"/>
        <end position="246"/>
    </location>
</feature>
<dbReference type="InterPro" id="IPR000595">
    <property type="entry name" value="cNMP-bd_dom"/>
</dbReference>
<dbReference type="Gene3D" id="2.60.120.10">
    <property type="entry name" value="Jelly Rolls"/>
    <property type="match status" value="1"/>
</dbReference>
<organism evidence="3 4">
    <name type="scientific">Ancylobacter crimeensis</name>
    <dbReference type="NCBI Taxonomy" id="2579147"/>
    <lineage>
        <taxon>Bacteria</taxon>
        <taxon>Pseudomonadati</taxon>
        <taxon>Pseudomonadota</taxon>
        <taxon>Alphaproteobacteria</taxon>
        <taxon>Hyphomicrobiales</taxon>
        <taxon>Xanthobacteraceae</taxon>
        <taxon>Ancylobacter</taxon>
    </lineage>
</organism>
<accession>A0ABT0DC24</accession>